<dbReference type="InterPro" id="IPR052636">
    <property type="entry name" value="UDP-D-xylose:L-fucose_XylT"/>
</dbReference>
<dbReference type="GO" id="GO:0016757">
    <property type="term" value="F:glycosyltransferase activity"/>
    <property type="evidence" value="ECO:0007669"/>
    <property type="project" value="TreeGrafter"/>
</dbReference>
<dbReference type="GO" id="GO:0005794">
    <property type="term" value="C:Golgi apparatus"/>
    <property type="evidence" value="ECO:0007669"/>
    <property type="project" value="TreeGrafter"/>
</dbReference>
<evidence type="ECO:0000259" key="2">
    <source>
        <dbReference type="Pfam" id="PF03407"/>
    </source>
</evidence>
<dbReference type="InParanoid" id="D8LSV3"/>
<evidence type="ECO:0000256" key="1">
    <source>
        <dbReference type="SAM" id="SignalP"/>
    </source>
</evidence>
<dbReference type="eggNOG" id="ENOG502SGR5">
    <property type="taxonomic scope" value="Eukaryota"/>
</dbReference>
<proteinExistence type="predicted"/>
<protein>
    <recommendedName>
        <fullName evidence="2">Nucleotide-diphospho-sugar transferase domain-containing protein</fullName>
    </recommendedName>
</protein>
<sequence length="403" mass="44576">MPKQSDEPQHLHGLWLISSWLGATQAILPLDDDWCPTFLPIGGARTPLHSNGPTNGSLEYAMGWDWTPCARMRWYWVLACLVALVRTSVGAGGPADNRDEDKVTIQTMEWANATGTGTLLAISRHASCADIVAWLPPQLQPAVVFQVVSKAYVSVQKNFISNMELHSTFSRENMYLICLDEESVESFGALGIRCVRFGCMGCPVSRHHVWALRIEVSVCLLKAGIDVLMSDADAVWLHDPMDDFDSDDYRDSSIVASRGAMPVPLFRTWGATICMGFVLFRAGSNAIYQFMEVVGEFTEELENDQQAVNLALQKLDVVWDPTSDMSFSDSTRSGVGVVNSIYSGESLTVSLLPHNKYTRSCRRTPISVETVVAHCISTDKGEGMATWMKEAHLWNVPDDNDSN</sequence>
<keyword evidence="1" id="KW-0732">Signal</keyword>
<keyword evidence="4" id="KW-1185">Reference proteome</keyword>
<gene>
    <name evidence="3" type="ORF">Esi_0077_0019</name>
</gene>
<feature type="chain" id="PRO_5003117479" description="Nucleotide-diphospho-sugar transferase domain-containing protein" evidence="1">
    <location>
        <begin position="27"/>
        <end position="403"/>
    </location>
</feature>
<dbReference type="Proteomes" id="UP000002630">
    <property type="component" value="Unassembled WGS sequence"/>
</dbReference>
<evidence type="ECO:0000313" key="3">
    <source>
        <dbReference type="EMBL" id="CBN77880.1"/>
    </source>
</evidence>
<name>D8LSV3_ECTSI</name>
<dbReference type="EMBL" id="FN649760">
    <property type="protein sequence ID" value="CBN77880.1"/>
    <property type="molecule type" value="Genomic_DNA"/>
</dbReference>
<dbReference type="AlphaFoldDB" id="D8LSV3"/>
<accession>D8LSV3</accession>
<organism evidence="3 4">
    <name type="scientific">Ectocarpus siliculosus</name>
    <name type="common">Brown alga</name>
    <name type="synonym">Conferva siliculosa</name>
    <dbReference type="NCBI Taxonomy" id="2880"/>
    <lineage>
        <taxon>Eukaryota</taxon>
        <taxon>Sar</taxon>
        <taxon>Stramenopiles</taxon>
        <taxon>Ochrophyta</taxon>
        <taxon>PX clade</taxon>
        <taxon>Phaeophyceae</taxon>
        <taxon>Ectocarpales</taxon>
        <taxon>Ectocarpaceae</taxon>
        <taxon>Ectocarpus</taxon>
    </lineage>
</organism>
<dbReference type="Pfam" id="PF03407">
    <property type="entry name" value="Nucleotid_trans"/>
    <property type="match status" value="1"/>
</dbReference>
<evidence type="ECO:0000313" key="4">
    <source>
        <dbReference type="Proteomes" id="UP000002630"/>
    </source>
</evidence>
<feature type="signal peptide" evidence="1">
    <location>
        <begin position="1"/>
        <end position="26"/>
    </location>
</feature>
<dbReference type="PANTHER" id="PTHR47032:SF1">
    <property type="entry name" value="UDP-D-XYLOSE:L-FUCOSE ALPHA-1,3-D-XYLOSYLTRANSFERASE-RELATED"/>
    <property type="match status" value="1"/>
</dbReference>
<reference evidence="3 4" key="1">
    <citation type="journal article" date="2010" name="Nature">
        <title>The Ectocarpus genome and the independent evolution of multicellularity in brown algae.</title>
        <authorList>
            <person name="Cock J.M."/>
            <person name="Sterck L."/>
            <person name="Rouze P."/>
            <person name="Scornet D."/>
            <person name="Allen A.E."/>
            <person name="Amoutzias G."/>
            <person name="Anthouard V."/>
            <person name="Artiguenave F."/>
            <person name="Aury J.M."/>
            <person name="Badger J.H."/>
            <person name="Beszteri B."/>
            <person name="Billiau K."/>
            <person name="Bonnet E."/>
            <person name="Bothwell J.H."/>
            <person name="Bowler C."/>
            <person name="Boyen C."/>
            <person name="Brownlee C."/>
            <person name="Carrano C.J."/>
            <person name="Charrier B."/>
            <person name="Cho G.Y."/>
            <person name="Coelho S.M."/>
            <person name="Collen J."/>
            <person name="Corre E."/>
            <person name="Da Silva C."/>
            <person name="Delage L."/>
            <person name="Delaroque N."/>
            <person name="Dittami S.M."/>
            <person name="Doulbeau S."/>
            <person name="Elias M."/>
            <person name="Farnham G."/>
            <person name="Gachon C.M."/>
            <person name="Gschloessl B."/>
            <person name="Heesch S."/>
            <person name="Jabbari K."/>
            <person name="Jubin C."/>
            <person name="Kawai H."/>
            <person name="Kimura K."/>
            <person name="Kloareg B."/>
            <person name="Kupper F.C."/>
            <person name="Lang D."/>
            <person name="Le Bail A."/>
            <person name="Leblanc C."/>
            <person name="Lerouge P."/>
            <person name="Lohr M."/>
            <person name="Lopez P.J."/>
            <person name="Martens C."/>
            <person name="Maumus F."/>
            <person name="Michel G."/>
            <person name="Miranda-Saavedra D."/>
            <person name="Morales J."/>
            <person name="Moreau H."/>
            <person name="Motomura T."/>
            <person name="Nagasato C."/>
            <person name="Napoli C.A."/>
            <person name="Nelson D.R."/>
            <person name="Nyvall-Collen P."/>
            <person name="Peters A.F."/>
            <person name="Pommier C."/>
            <person name="Potin P."/>
            <person name="Poulain J."/>
            <person name="Quesneville H."/>
            <person name="Read B."/>
            <person name="Rensing S.A."/>
            <person name="Ritter A."/>
            <person name="Rousvoal S."/>
            <person name="Samanta M."/>
            <person name="Samson G."/>
            <person name="Schroeder D.C."/>
            <person name="Segurens B."/>
            <person name="Strittmatter M."/>
            <person name="Tonon T."/>
            <person name="Tregear J.W."/>
            <person name="Valentin K."/>
            <person name="von Dassow P."/>
            <person name="Yamagishi T."/>
            <person name="Van de Peer Y."/>
            <person name="Wincker P."/>
        </authorList>
    </citation>
    <scope>NUCLEOTIDE SEQUENCE [LARGE SCALE GENOMIC DNA]</scope>
    <source>
        <strain evidence="4">Ec32 / CCAP1310/4</strain>
    </source>
</reference>
<dbReference type="InterPro" id="IPR005069">
    <property type="entry name" value="Nucl-diP-sugar_transferase"/>
</dbReference>
<dbReference type="PANTHER" id="PTHR47032">
    <property type="entry name" value="UDP-D-XYLOSE:L-FUCOSE ALPHA-1,3-D-XYLOSYLTRANSFERASE-RELATED"/>
    <property type="match status" value="1"/>
</dbReference>
<dbReference type="OrthoDB" id="10290353at2759"/>
<feature type="domain" description="Nucleotide-diphospho-sugar transferase" evidence="2">
    <location>
        <begin position="205"/>
        <end position="356"/>
    </location>
</feature>